<accession>A0ABV7HTF2</accession>
<dbReference type="Pfam" id="PF07023">
    <property type="entry name" value="DUF1315"/>
    <property type="match status" value="1"/>
</dbReference>
<keyword evidence="3" id="KW-1185">Reference proteome</keyword>
<evidence type="ECO:0000256" key="1">
    <source>
        <dbReference type="SAM" id="MobiDB-lite"/>
    </source>
</evidence>
<gene>
    <name evidence="2" type="ORF">ACFOEB_06825</name>
</gene>
<sequence>MSNLQQLLQSITPDIYERLKLAVEIGKWPDGQRLTQEQRELCMQAVISYEHQHLPAEAHTGYIPPKPHQHCGSDGGDKSVPDSDAETPLKWR</sequence>
<evidence type="ECO:0000313" key="3">
    <source>
        <dbReference type="Proteomes" id="UP001595548"/>
    </source>
</evidence>
<name>A0ABV7HTF2_9GAMM</name>
<comment type="caution">
    <text evidence="2">The sequence shown here is derived from an EMBL/GenBank/DDBJ whole genome shotgun (WGS) entry which is preliminary data.</text>
</comment>
<dbReference type="RefSeq" id="WP_339615069.1">
    <property type="nucleotide sequence ID" value="NZ_AP031500.1"/>
</dbReference>
<reference evidence="3" key="1">
    <citation type="journal article" date="2019" name="Int. J. Syst. Evol. Microbiol.">
        <title>The Global Catalogue of Microorganisms (GCM) 10K type strain sequencing project: providing services to taxonomists for standard genome sequencing and annotation.</title>
        <authorList>
            <consortium name="The Broad Institute Genomics Platform"/>
            <consortium name="The Broad Institute Genome Sequencing Center for Infectious Disease"/>
            <person name="Wu L."/>
            <person name="Ma J."/>
        </authorList>
    </citation>
    <scope>NUCLEOTIDE SEQUENCE [LARGE SCALE GENOMIC DNA]</scope>
    <source>
        <strain evidence="3">KCTC 52141</strain>
    </source>
</reference>
<dbReference type="Proteomes" id="UP001595548">
    <property type="component" value="Unassembled WGS sequence"/>
</dbReference>
<feature type="region of interest" description="Disordered" evidence="1">
    <location>
        <begin position="57"/>
        <end position="92"/>
    </location>
</feature>
<evidence type="ECO:0000313" key="2">
    <source>
        <dbReference type="EMBL" id="MFC3154912.1"/>
    </source>
</evidence>
<dbReference type="InterPro" id="IPR009749">
    <property type="entry name" value="DUF1315"/>
</dbReference>
<organism evidence="2 3">
    <name type="scientific">Gilvimarinus japonicus</name>
    <dbReference type="NCBI Taxonomy" id="1796469"/>
    <lineage>
        <taxon>Bacteria</taxon>
        <taxon>Pseudomonadati</taxon>
        <taxon>Pseudomonadota</taxon>
        <taxon>Gammaproteobacteria</taxon>
        <taxon>Cellvibrionales</taxon>
        <taxon>Cellvibrionaceae</taxon>
        <taxon>Gilvimarinus</taxon>
    </lineage>
</organism>
<protein>
    <submittedName>
        <fullName evidence="2">YeaC family protein</fullName>
    </submittedName>
</protein>
<proteinExistence type="predicted"/>
<feature type="compositionally biased region" description="Basic and acidic residues" evidence="1">
    <location>
        <begin position="75"/>
        <end position="92"/>
    </location>
</feature>
<dbReference type="EMBL" id="JBHRTL010000006">
    <property type="protein sequence ID" value="MFC3154912.1"/>
    <property type="molecule type" value="Genomic_DNA"/>
</dbReference>